<feature type="chain" id="PRO_5026702715" description="Bifunctional inhibitor/plant lipid transfer protein/seed storage helical domain-containing protein" evidence="3">
    <location>
        <begin position="29"/>
        <end position="96"/>
    </location>
</feature>
<organism evidence="5">
    <name type="scientific">Solanum chilense</name>
    <name type="common">Tomato</name>
    <name type="synonym">Lycopersicon chilense</name>
    <dbReference type="NCBI Taxonomy" id="4083"/>
    <lineage>
        <taxon>Eukaryota</taxon>
        <taxon>Viridiplantae</taxon>
        <taxon>Streptophyta</taxon>
        <taxon>Embryophyta</taxon>
        <taxon>Tracheophyta</taxon>
        <taxon>Spermatophyta</taxon>
        <taxon>Magnoliopsida</taxon>
        <taxon>eudicotyledons</taxon>
        <taxon>Gunneridae</taxon>
        <taxon>Pentapetalae</taxon>
        <taxon>asterids</taxon>
        <taxon>lamiids</taxon>
        <taxon>Solanales</taxon>
        <taxon>Solanaceae</taxon>
        <taxon>Solanoideae</taxon>
        <taxon>Solaneae</taxon>
        <taxon>Solanum</taxon>
        <taxon>Solanum subgen. Lycopersicon</taxon>
    </lineage>
</organism>
<dbReference type="Gene3D" id="1.10.110.10">
    <property type="entry name" value="Plant lipid-transfer and hydrophobic proteins"/>
    <property type="match status" value="1"/>
</dbReference>
<keyword evidence="3" id="KW-0732">Signal</keyword>
<keyword evidence="2" id="KW-0446">Lipid-binding</keyword>
<dbReference type="EMBL" id="RXGB01005506">
    <property type="protein sequence ID" value="TMW87775.1"/>
    <property type="molecule type" value="Genomic_DNA"/>
</dbReference>
<protein>
    <recommendedName>
        <fullName evidence="4">Bifunctional inhibitor/plant lipid transfer protein/seed storage helical domain-containing protein</fullName>
    </recommendedName>
</protein>
<keyword evidence="1" id="KW-0813">Transport</keyword>
<comment type="caution">
    <text evidence="5">The sequence shown here is derived from an EMBL/GenBank/DDBJ whole genome shotgun (WGS) entry which is preliminary data.</text>
</comment>
<dbReference type="InterPro" id="IPR033872">
    <property type="entry name" value="nsLTP2"/>
</dbReference>
<feature type="signal peptide" evidence="3">
    <location>
        <begin position="1"/>
        <end position="28"/>
    </location>
</feature>
<evidence type="ECO:0000256" key="1">
    <source>
        <dbReference type="ARBA" id="ARBA00022448"/>
    </source>
</evidence>
<dbReference type="Pfam" id="PF00234">
    <property type="entry name" value="Tryp_alpha_amyl"/>
    <property type="match status" value="1"/>
</dbReference>
<dbReference type="GO" id="GO:0006869">
    <property type="term" value="P:lipid transport"/>
    <property type="evidence" value="ECO:0007669"/>
    <property type="project" value="InterPro"/>
</dbReference>
<name>A0A6N2AYZ0_SOLCI</name>
<dbReference type="InterPro" id="IPR016140">
    <property type="entry name" value="Bifunc_inhib/LTP/seed_store"/>
</dbReference>
<dbReference type="SUPFAM" id="SSF47699">
    <property type="entry name" value="Bifunctional inhibitor/lipid-transfer protein/seed storage 2S albumin"/>
    <property type="match status" value="1"/>
</dbReference>
<accession>A0A6N2AYZ0</accession>
<gene>
    <name evidence="5" type="ORF">EJD97_019497</name>
</gene>
<reference evidence="5" key="1">
    <citation type="submission" date="2019-05" db="EMBL/GenBank/DDBJ databases">
        <title>The de novo reference genome and transcriptome assemblies of the wild tomato species Solanum chilense.</title>
        <authorList>
            <person name="Stam R."/>
            <person name="Nosenko T."/>
            <person name="Hoerger A.C."/>
            <person name="Stephan W."/>
            <person name="Seidel M.A."/>
            <person name="Kuhn J.M.M."/>
            <person name="Haberer G."/>
            <person name="Tellier A."/>
        </authorList>
    </citation>
    <scope>NUCLEOTIDE SEQUENCE</scope>
    <source>
        <tissue evidence="5">Mature leaves</tissue>
    </source>
</reference>
<dbReference type="PANTHER" id="PTHR33214:SF52">
    <property type="entry name" value="BIFUNCTIONAL INHIBITOR_PLANT LIPID TRANSFER PROTEIN_SEED STORAGE HELICAL DOMAIN-CONTAINING PROTEIN"/>
    <property type="match status" value="1"/>
</dbReference>
<dbReference type="AlphaFoldDB" id="A0A6N2AYZ0"/>
<dbReference type="InterPro" id="IPR036312">
    <property type="entry name" value="Bifun_inhib/LTP/seed_sf"/>
</dbReference>
<evidence type="ECO:0000256" key="3">
    <source>
        <dbReference type="SAM" id="SignalP"/>
    </source>
</evidence>
<sequence length="96" mass="10519">MKKGSSIFAIFFIATLVILLGELLGATAITCSVSELSPCAEAILTGIPPTPTCCLVLIEQKPCLCGYIKDPKLKPYMEYPNTQKIYIFCRVPFPQC</sequence>
<dbReference type="PANTHER" id="PTHR33214">
    <property type="entry name" value="BIFUNCTIONAL INHIBITOR/LIPID-TRANSFER PROTEIN/SEED STORAGE 2S ALBUMIN SUPERFAMILY PROTEIN"/>
    <property type="match status" value="1"/>
</dbReference>
<evidence type="ECO:0000256" key="2">
    <source>
        <dbReference type="ARBA" id="ARBA00023121"/>
    </source>
</evidence>
<evidence type="ECO:0000259" key="4">
    <source>
        <dbReference type="Pfam" id="PF00234"/>
    </source>
</evidence>
<proteinExistence type="predicted"/>
<dbReference type="GO" id="GO:0008289">
    <property type="term" value="F:lipid binding"/>
    <property type="evidence" value="ECO:0007669"/>
    <property type="project" value="UniProtKB-KW"/>
</dbReference>
<feature type="domain" description="Bifunctional inhibitor/plant lipid transfer protein/seed storage helical" evidence="4">
    <location>
        <begin position="33"/>
        <end position="96"/>
    </location>
</feature>
<dbReference type="CDD" id="cd01959">
    <property type="entry name" value="nsLTP2"/>
    <property type="match status" value="1"/>
</dbReference>
<evidence type="ECO:0000313" key="5">
    <source>
        <dbReference type="EMBL" id="TMW87775.1"/>
    </source>
</evidence>